<dbReference type="FunCoup" id="B4JKE0">
    <property type="interactions" value="5"/>
</dbReference>
<dbReference type="EMBL" id="CH916370">
    <property type="protein sequence ID" value="EDW00043.1"/>
    <property type="molecule type" value="Genomic_DNA"/>
</dbReference>
<dbReference type="KEGG" id="dgr:6564709"/>
<evidence type="ECO:0000313" key="2">
    <source>
        <dbReference type="EMBL" id="EDW00043.1"/>
    </source>
</evidence>
<feature type="chain" id="PRO_5002809404" evidence="1">
    <location>
        <begin position="23"/>
        <end position="204"/>
    </location>
</feature>
<gene>
    <name evidence="2" type="primary">Dgri\GH12068</name>
    <name evidence="2" type="ORF">Dgri_GH12068</name>
</gene>
<evidence type="ECO:0000313" key="3">
    <source>
        <dbReference type="Proteomes" id="UP000001070"/>
    </source>
</evidence>
<dbReference type="AlphaFoldDB" id="B4JKE0"/>
<keyword evidence="1" id="KW-0732">Signal</keyword>
<reference evidence="2 3" key="1">
    <citation type="journal article" date="2007" name="Nature">
        <title>Evolution of genes and genomes on the Drosophila phylogeny.</title>
        <authorList>
            <consortium name="Drosophila 12 Genomes Consortium"/>
            <person name="Clark A.G."/>
            <person name="Eisen M.B."/>
            <person name="Smith D.R."/>
            <person name="Bergman C.M."/>
            <person name="Oliver B."/>
            <person name="Markow T.A."/>
            <person name="Kaufman T.C."/>
            <person name="Kellis M."/>
            <person name="Gelbart W."/>
            <person name="Iyer V.N."/>
            <person name="Pollard D.A."/>
            <person name="Sackton T.B."/>
            <person name="Larracuente A.M."/>
            <person name="Singh N.D."/>
            <person name="Abad J.P."/>
            <person name="Abt D.N."/>
            <person name="Adryan B."/>
            <person name="Aguade M."/>
            <person name="Akashi H."/>
            <person name="Anderson W.W."/>
            <person name="Aquadro C.F."/>
            <person name="Ardell D.H."/>
            <person name="Arguello R."/>
            <person name="Artieri C.G."/>
            <person name="Barbash D.A."/>
            <person name="Barker D."/>
            <person name="Barsanti P."/>
            <person name="Batterham P."/>
            <person name="Batzoglou S."/>
            <person name="Begun D."/>
            <person name="Bhutkar A."/>
            <person name="Blanco E."/>
            <person name="Bosak S.A."/>
            <person name="Bradley R.K."/>
            <person name="Brand A.D."/>
            <person name="Brent M.R."/>
            <person name="Brooks A.N."/>
            <person name="Brown R.H."/>
            <person name="Butlin R.K."/>
            <person name="Caggese C."/>
            <person name="Calvi B.R."/>
            <person name="Bernardo de Carvalho A."/>
            <person name="Caspi A."/>
            <person name="Castrezana S."/>
            <person name="Celniker S.E."/>
            <person name="Chang J.L."/>
            <person name="Chapple C."/>
            <person name="Chatterji S."/>
            <person name="Chinwalla A."/>
            <person name="Civetta A."/>
            <person name="Clifton S.W."/>
            <person name="Comeron J.M."/>
            <person name="Costello J.C."/>
            <person name="Coyne J.A."/>
            <person name="Daub J."/>
            <person name="David R.G."/>
            <person name="Delcher A.L."/>
            <person name="Delehaunty K."/>
            <person name="Do C.B."/>
            <person name="Ebling H."/>
            <person name="Edwards K."/>
            <person name="Eickbush T."/>
            <person name="Evans J.D."/>
            <person name="Filipski A."/>
            <person name="Findeiss S."/>
            <person name="Freyhult E."/>
            <person name="Fulton L."/>
            <person name="Fulton R."/>
            <person name="Garcia A.C."/>
            <person name="Gardiner A."/>
            <person name="Garfield D.A."/>
            <person name="Garvin B.E."/>
            <person name="Gibson G."/>
            <person name="Gilbert D."/>
            <person name="Gnerre S."/>
            <person name="Godfrey J."/>
            <person name="Good R."/>
            <person name="Gotea V."/>
            <person name="Gravely B."/>
            <person name="Greenberg A.J."/>
            <person name="Griffiths-Jones S."/>
            <person name="Gross S."/>
            <person name="Guigo R."/>
            <person name="Gustafson E.A."/>
            <person name="Haerty W."/>
            <person name="Hahn M.W."/>
            <person name="Halligan D.L."/>
            <person name="Halpern A.L."/>
            <person name="Halter G.M."/>
            <person name="Han M.V."/>
            <person name="Heger A."/>
            <person name="Hillier L."/>
            <person name="Hinrichs A.S."/>
            <person name="Holmes I."/>
            <person name="Hoskins R.A."/>
            <person name="Hubisz M.J."/>
            <person name="Hultmark D."/>
            <person name="Huntley M.A."/>
            <person name="Jaffe D.B."/>
            <person name="Jagadeeshan S."/>
            <person name="Jeck W.R."/>
            <person name="Johnson J."/>
            <person name="Jones C.D."/>
            <person name="Jordan W.C."/>
            <person name="Karpen G.H."/>
            <person name="Kataoka E."/>
            <person name="Keightley P.D."/>
            <person name="Kheradpour P."/>
            <person name="Kirkness E.F."/>
            <person name="Koerich L.B."/>
            <person name="Kristiansen K."/>
            <person name="Kudrna D."/>
            <person name="Kulathinal R.J."/>
            <person name="Kumar S."/>
            <person name="Kwok R."/>
            <person name="Lander E."/>
            <person name="Langley C.H."/>
            <person name="Lapoint R."/>
            <person name="Lazzaro B.P."/>
            <person name="Lee S.J."/>
            <person name="Levesque L."/>
            <person name="Li R."/>
            <person name="Lin C.F."/>
            <person name="Lin M.F."/>
            <person name="Lindblad-Toh K."/>
            <person name="Llopart A."/>
            <person name="Long M."/>
            <person name="Low L."/>
            <person name="Lozovsky E."/>
            <person name="Lu J."/>
            <person name="Luo M."/>
            <person name="Machado C.A."/>
            <person name="Makalowski W."/>
            <person name="Marzo M."/>
            <person name="Matsuda M."/>
            <person name="Matzkin L."/>
            <person name="McAllister B."/>
            <person name="McBride C.S."/>
            <person name="McKernan B."/>
            <person name="McKernan K."/>
            <person name="Mendez-Lago M."/>
            <person name="Minx P."/>
            <person name="Mollenhauer M.U."/>
            <person name="Montooth K."/>
            <person name="Mount S.M."/>
            <person name="Mu X."/>
            <person name="Myers E."/>
            <person name="Negre B."/>
            <person name="Newfeld S."/>
            <person name="Nielsen R."/>
            <person name="Noor M.A."/>
            <person name="O'Grady P."/>
            <person name="Pachter L."/>
            <person name="Papaceit M."/>
            <person name="Parisi M.J."/>
            <person name="Parisi M."/>
            <person name="Parts L."/>
            <person name="Pedersen J.S."/>
            <person name="Pesole G."/>
            <person name="Phillippy A.M."/>
            <person name="Ponting C.P."/>
            <person name="Pop M."/>
            <person name="Porcelli D."/>
            <person name="Powell J.R."/>
            <person name="Prohaska S."/>
            <person name="Pruitt K."/>
            <person name="Puig M."/>
            <person name="Quesneville H."/>
            <person name="Ram K.R."/>
            <person name="Rand D."/>
            <person name="Rasmussen M.D."/>
            <person name="Reed L.K."/>
            <person name="Reenan R."/>
            <person name="Reily A."/>
            <person name="Remington K.A."/>
            <person name="Rieger T.T."/>
            <person name="Ritchie M.G."/>
            <person name="Robin C."/>
            <person name="Rogers Y.H."/>
            <person name="Rohde C."/>
            <person name="Rozas J."/>
            <person name="Rubenfield M.J."/>
            <person name="Ruiz A."/>
            <person name="Russo S."/>
            <person name="Salzberg S.L."/>
            <person name="Sanchez-Gracia A."/>
            <person name="Saranga D.J."/>
            <person name="Sato H."/>
            <person name="Schaeffer S.W."/>
            <person name="Schatz M.C."/>
            <person name="Schlenke T."/>
            <person name="Schwartz R."/>
            <person name="Segarra C."/>
            <person name="Singh R.S."/>
            <person name="Sirot L."/>
            <person name="Sirota M."/>
            <person name="Sisneros N.B."/>
            <person name="Smith C.D."/>
            <person name="Smith T.F."/>
            <person name="Spieth J."/>
            <person name="Stage D.E."/>
            <person name="Stark A."/>
            <person name="Stephan W."/>
            <person name="Strausberg R.L."/>
            <person name="Strempel S."/>
            <person name="Sturgill D."/>
            <person name="Sutton G."/>
            <person name="Sutton G.G."/>
            <person name="Tao W."/>
            <person name="Teichmann S."/>
            <person name="Tobari Y.N."/>
            <person name="Tomimura Y."/>
            <person name="Tsolas J.M."/>
            <person name="Valente V.L."/>
            <person name="Venter E."/>
            <person name="Venter J.C."/>
            <person name="Vicario S."/>
            <person name="Vieira F.G."/>
            <person name="Vilella A.J."/>
            <person name="Villasante A."/>
            <person name="Walenz B."/>
            <person name="Wang J."/>
            <person name="Wasserman M."/>
            <person name="Watts T."/>
            <person name="Wilson D."/>
            <person name="Wilson R.K."/>
            <person name="Wing R.A."/>
            <person name="Wolfner M.F."/>
            <person name="Wong A."/>
            <person name="Wong G.K."/>
            <person name="Wu C.I."/>
            <person name="Wu G."/>
            <person name="Yamamoto D."/>
            <person name="Yang H.P."/>
            <person name="Yang S.P."/>
            <person name="Yorke J.A."/>
            <person name="Yoshida K."/>
            <person name="Zdobnov E."/>
            <person name="Zhang P."/>
            <person name="Zhang Y."/>
            <person name="Zimin A.V."/>
            <person name="Baldwin J."/>
            <person name="Abdouelleil A."/>
            <person name="Abdulkadir J."/>
            <person name="Abebe A."/>
            <person name="Abera B."/>
            <person name="Abreu J."/>
            <person name="Acer S.C."/>
            <person name="Aftuck L."/>
            <person name="Alexander A."/>
            <person name="An P."/>
            <person name="Anderson E."/>
            <person name="Anderson S."/>
            <person name="Arachi H."/>
            <person name="Azer M."/>
            <person name="Bachantsang P."/>
            <person name="Barry A."/>
            <person name="Bayul T."/>
            <person name="Berlin A."/>
            <person name="Bessette D."/>
            <person name="Bloom T."/>
            <person name="Blye J."/>
            <person name="Boguslavskiy L."/>
            <person name="Bonnet C."/>
            <person name="Boukhgalter B."/>
            <person name="Bourzgui I."/>
            <person name="Brown A."/>
            <person name="Cahill P."/>
            <person name="Channer S."/>
            <person name="Cheshatsang Y."/>
            <person name="Chuda L."/>
            <person name="Citroen M."/>
            <person name="Collymore A."/>
            <person name="Cooke P."/>
            <person name="Costello M."/>
            <person name="D'Aco K."/>
            <person name="Daza R."/>
            <person name="De Haan G."/>
            <person name="DeGray S."/>
            <person name="DeMaso C."/>
            <person name="Dhargay N."/>
            <person name="Dooley K."/>
            <person name="Dooley E."/>
            <person name="Doricent M."/>
            <person name="Dorje P."/>
            <person name="Dorjee K."/>
            <person name="Dupes A."/>
            <person name="Elong R."/>
            <person name="Falk J."/>
            <person name="Farina A."/>
            <person name="Faro S."/>
            <person name="Ferguson D."/>
            <person name="Fisher S."/>
            <person name="Foley C.D."/>
            <person name="Franke A."/>
            <person name="Friedrich D."/>
            <person name="Gadbois L."/>
            <person name="Gearin G."/>
            <person name="Gearin C.R."/>
            <person name="Giannoukos G."/>
            <person name="Goode T."/>
            <person name="Graham J."/>
            <person name="Grandbois E."/>
            <person name="Grewal S."/>
            <person name="Gyaltsen K."/>
            <person name="Hafez N."/>
            <person name="Hagos B."/>
            <person name="Hall J."/>
            <person name="Henson C."/>
            <person name="Hollinger A."/>
            <person name="Honan T."/>
            <person name="Huard M.D."/>
            <person name="Hughes L."/>
            <person name="Hurhula B."/>
            <person name="Husby M.E."/>
            <person name="Kamat A."/>
            <person name="Kanga B."/>
            <person name="Kashin S."/>
            <person name="Khazanovich D."/>
            <person name="Kisner P."/>
            <person name="Lance K."/>
            <person name="Lara M."/>
            <person name="Lee W."/>
            <person name="Lennon N."/>
            <person name="Letendre F."/>
            <person name="LeVine R."/>
            <person name="Lipovsky A."/>
            <person name="Liu X."/>
            <person name="Liu J."/>
            <person name="Liu S."/>
            <person name="Lokyitsang T."/>
            <person name="Lokyitsang Y."/>
            <person name="Lubonja R."/>
            <person name="Lui A."/>
            <person name="MacDonald P."/>
            <person name="Magnisalis V."/>
            <person name="Maru K."/>
            <person name="Matthews C."/>
            <person name="McCusker W."/>
            <person name="McDonough S."/>
            <person name="Mehta T."/>
            <person name="Meldrim J."/>
            <person name="Meneus L."/>
            <person name="Mihai O."/>
            <person name="Mihalev A."/>
            <person name="Mihova T."/>
            <person name="Mittelman R."/>
            <person name="Mlenga V."/>
            <person name="Montmayeur A."/>
            <person name="Mulrain L."/>
            <person name="Navidi A."/>
            <person name="Naylor J."/>
            <person name="Negash T."/>
            <person name="Nguyen T."/>
            <person name="Nguyen N."/>
            <person name="Nicol R."/>
            <person name="Norbu C."/>
            <person name="Norbu N."/>
            <person name="Novod N."/>
            <person name="O'Neill B."/>
            <person name="Osman S."/>
            <person name="Markiewicz E."/>
            <person name="Oyono O.L."/>
            <person name="Patti C."/>
            <person name="Phunkhang P."/>
            <person name="Pierre F."/>
            <person name="Priest M."/>
            <person name="Raghuraman S."/>
            <person name="Rege F."/>
            <person name="Reyes R."/>
            <person name="Rise C."/>
            <person name="Rogov P."/>
            <person name="Ross K."/>
            <person name="Ryan E."/>
            <person name="Settipalli S."/>
            <person name="Shea T."/>
            <person name="Sherpa N."/>
            <person name="Shi L."/>
            <person name="Shih D."/>
            <person name="Sparrow T."/>
            <person name="Spaulding J."/>
            <person name="Stalker J."/>
            <person name="Stange-Thomann N."/>
            <person name="Stavropoulos S."/>
            <person name="Stone C."/>
            <person name="Strader C."/>
            <person name="Tesfaye S."/>
            <person name="Thomson T."/>
            <person name="Thoulutsang Y."/>
            <person name="Thoulutsang D."/>
            <person name="Topham K."/>
            <person name="Topping I."/>
            <person name="Tsamla T."/>
            <person name="Vassiliev H."/>
            <person name="Vo A."/>
            <person name="Wangchuk T."/>
            <person name="Wangdi T."/>
            <person name="Weiand M."/>
            <person name="Wilkinson J."/>
            <person name="Wilson A."/>
            <person name="Yadav S."/>
            <person name="Young G."/>
            <person name="Yu Q."/>
            <person name="Zembek L."/>
            <person name="Zhong D."/>
            <person name="Zimmer A."/>
            <person name="Zwirko Z."/>
            <person name="Jaffe D.B."/>
            <person name="Alvarez P."/>
            <person name="Brockman W."/>
            <person name="Butler J."/>
            <person name="Chin C."/>
            <person name="Gnerre S."/>
            <person name="Grabherr M."/>
            <person name="Kleber M."/>
            <person name="Mauceli E."/>
            <person name="MacCallum I."/>
        </authorList>
    </citation>
    <scope>NUCLEOTIDE SEQUENCE [LARGE SCALE GENOMIC DNA]</scope>
    <source>
        <strain evidence="3">Tucson 15287-2541.00</strain>
    </source>
</reference>
<accession>B4JKE0</accession>
<dbReference type="InParanoid" id="B4JKE0"/>
<dbReference type="OrthoDB" id="7866492at2759"/>
<dbReference type="OMA" id="QSKLCAI"/>
<dbReference type="Proteomes" id="UP000001070">
    <property type="component" value="Unassembled WGS sequence"/>
</dbReference>
<evidence type="ECO:0000256" key="1">
    <source>
        <dbReference type="SAM" id="SignalP"/>
    </source>
</evidence>
<dbReference type="HOGENOM" id="CLU_1344518_0_0_1"/>
<dbReference type="PhylomeDB" id="B4JKE0"/>
<sequence length="204" mass="22265">MKTITICLLLIVGGTCLLSTNANATAGDSTNFEDIDLDTLIAELDDEYVDVQEYGFIRSVRKVLRKALKSIRGVNCIVKEVTEILTAATDYVDAVDACGTAVPKDVAAIVKSCKDIITICNNIIHLNSQLCSTDDTDSNQMSSKKCTYQLFKATMKLARKINTTLKQIAKLPSDTSSCFGTATNQLKETFNNFLPNINACIDDM</sequence>
<protein>
    <submittedName>
        <fullName evidence="2">GH12068</fullName>
    </submittedName>
</protein>
<keyword evidence="3" id="KW-1185">Reference proteome</keyword>
<name>B4JKE0_DROGR</name>
<feature type="signal peptide" evidence="1">
    <location>
        <begin position="1"/>
        <end position="22"/>
    </location>
</feature>
<organism evidence="3">
    <name type="scientific">Drosophila grimshawi</name>
    <name type="common">Hawaiian fruit fly</name>
    <name type="synonym">Idiomyia grimshawi</name>
    <dbReference type="NCBI Taxonomy" id="7222"/>
    <lineage>
        <taxon>Eukaryota</taxon>
        <taxon>Metazoa</taxon>
        <taxon>Ecdysozoa</taxon>
        <taxon>Arthropoda</taxon>
        <taxon>Hexapoda</taxon>
        <taxon>Insecta</taxon>
        <taxon>Pterygota</taxon>
        <taxon>Neoptera</taxon>
        <taxon>Endopterygota</taxon>
        <taxon>Diptera</taxon>
        <taxon>Brachycera</taxon>
        <taxon>Muscomorpha</taxon>
        <taxon>Ephydroidea</taxon>
        <taxon>Drosophilidae</taxon>
        <taxon>Drosophila</taxon>
        <taxon>Hawaiian Drosophila</taxon>
    </lineage>
</organism>
<proteinExistence type="predicted"/>
<dbReference type="eggNOG" id="ENOG502T8Z9">
    <property type="taxonomic scope" value="Eukaryota"/>
</dbReference>